<name>A0A481Z2B0_9VIRU</name>
<dbReference type="EMBL" id="MK500428">
    <property type="protein sequence ID" value="QBK89574.1"/>
    <property type="molecule type" value="Genomic_DNA"/>
</dbReference>
<evidence type="ECO:0000313" key="1">
    <source>
        <dbReference type="EMBL" id="QBK89574.1"/>
    </source>
</evidence>
<accession>A0A481Z2B0</accession>
<proteinExistence type="predicted"/>
<organism evidence="1">
    <name type="scientific">Pithovirus LCPAC001</name>
    <dbReference type="NCBI Taxonomy" id="2506585"/>
    <lineage>
        <taxon>Viruses</taxon>
        <taxon>Pithoviruses</taxon>
    </lineage>
</organism>
<protein>
    <submittedName>
        <fullName evidence="1">Uncharacterized protein</fullName>
    </submittedName>
</protein>
<sequence>MESFSLLPVRTSSGKVIKQKRYEDLLEQGVRIEDALNIILGKKGKRWSDRMTYMSPTIFRGPSMRDEGIMNQLKAPGIRHPKIKSRVIHLTGVNIKSKDMIRTKKVIKPRSALELLNNQEMEFLDEDMEHIFDLDYIVEGLENIDFVPEKK</sequence>
<reference evidence="1" key="1">
    <citation type="journal article" date="2019" name="MBio">
        <title>Virus Genomes from Deep Sea Sediments Expand the Ocean Megavirome and Support Independent Origins of Viral Gigantism.</title>
        <authorList>
            <person name="Backstrom D."/>
            <person name="Yutin N."/>
            <person name="Jorgensen S.L."/>
            <person name="Dharamshi J."/>
            <person name="Homa F."/>
            <person name="Zaremba-Niedwiedzka K."/>
            <person name="Spang A."/>
            <person name="Wolf Y.I."/>
            <person name="Koonin E.V."/>
            <person name="Ettema T.J."/>
        </authorList>
    </citation>
    <scope>NUCLEOTIDE SEQUENCE</scope>
</reference>
<gene>
    <name evidence="1" type="ORF">LCPAC001_00840</name>
</gene>